<keyword evidence="2" id="KW-0238">DNA-binding</keyword>
<evidence type="ECO:0000313" key="3">
    <source>
        <dbReference type="Proteomes" id="UP001596150"/>
    </source>
</evidence>
<proteinExistence type="predicted"/>
<gene>
    <name evidence="2" type="ORF">ACFPP9_24635</name>
</gene>
<dbReference type="GO" id="GO:0003677">
    <property type="term" value="F:DNA binding"/>
    <property type="evidence" value="ECO:0007669"/>
    <property type="project" value="UniProtKB-KW"/>
</dbReference>
<dbReference type="Proteomes" id="UP001596150">
    <property type="component" value="Unassembled WGS sequence"/>
</dbReference>
<name>A0ABW0Q2S5_9HYPH</name>
<protein>
    <submittedName>
        <fullName evidence="2">GapR family DNA-binding domain-containing protein</fullName>
    </submittedName>
</protein>
<reference evidence="3" key="1">
    <citation type="journal article" date="2019" name="Int. J. Syst. Evol. Microbiol.">
        <title>The Global Catalogue of Microorganisms (GCM) 10K type strain sequencing project: providing services to taxonomists for standard genome sequencing and annotation.</title>
        <authorList>
            <consortium name="The Broad Institute Genomics Platform"/>
            <consortium name="The Broad Institute Genome Sequencing Center for Infectious Disease"/>
            <person name="Wu L."/>
            <person name="Ma J."/>
        </authorList>
    </citation>
    <scope>NUCLEOTIDE SEQUENCE [LARGE SCALE GENOMIC DNA]</scope>
    <source>
        <strain evidence="3">KACC 12633</strain>
    </source>
</reference>
<dbReference type="RefSeq" id="WP_266346265.1">
    <property type="nucleotide sequence ID" value="NZ_JAPKNH010000015.1"/>
</dbReference>
<dbReference type="Pfam" id="PF10073">
    <property type="entry name" value="GapR_DNA-bd"/>
    <property type="match status" value="1"/>
</dbReference>
<organism evidence="2 3">
    <name type="scientific">Kaistia terrae</name>
    <dbReference type="NCBI Taxonomy" id="537017"/>
    <lineage>
        <taxon>Bacteria</taxon>
        <taxon>Pseudomonadati</taxon>
        <taxon>Pseudomonadota</taxon>
        <taxon>Alphaproteobacteria</taxon>
        <taxon>Hyphomicrobiales</taxon>
        <taxon>Kaistiaceae</taxon>
        <taxon>Kaistia</taxon>
    </lineage>
</organism>
<keyword evidence="3" id="KW-1185">Reference proteome</keyword>
<feature type="domain" description="GapR-like DNA-binding" evidence="1">
    <location>
        <begin position="14"/>
        <end position="82"/>
    </location>
</feature>
<dbReference type="EMBL" id="JBHSML010000031">
    <property type="protein sequence ID" value="MFC5518973.1"/>
    <property type="molecule type" value="Genomic_DNA"/>
</dbReference>
<comment type="caution">
    <text evidence="2">The sequence shown here is derived from an EMBL/GenBank/DDBJ whole genome shotgun (WGS) entry which is preliminary data.</text>
</comment>
<accession>A0ABW0Q2S5</accession>
<dbReference type="InterPro" id="IPR046367">
    <property type="entry name" value="GapR-like_DNA-bd"/>
</dbReference>
<sequence>MSDEPQNFSVALVQSIYDRWARLEDEKAATAADSKELFAEASSNGLDTKRLRESFRHQRALENNAEAVETGEAIVAMYSAALAAPRVGARPARAA</sequence>
<evidence type="ECO:0000313" key="2">
    <source>
        <dbReference type="EMBL" id="MFC5518973.1"/>
    </source>
</evidence>
<evidence type="ECO:0000259" key="1">
    <source>
        <dbReference type="Pfam" id="PF10073"/>
    </source>
</evidence>